<proteinExistence type="predicted"/>
<evidence type="ECO:0000313" key="2">
    <source>
        <dbReference type="EMBL" id="CAF3857444.1"/>
    </source>
</evidence>
<comment type="caution">
    <text evidence="1">The sequence shown here is derived from an EMBL/GenBank/DDBJ whole genome shotgun (WGS) entry which is preliminary data.</text>
</comment>
<evidence type="ECO:0000313" key="1">
    <source>
        <dbReference type="EMBL" id="CAF1091962.1"/>
    </source>
</evidence>
<dbReference type="Proteomes" id="UP000681722">
    <property type="component" value="Unassembled WGS sequence"/>
</dbReference>
<accession>A0A814NHC9</accession>
<name>A0A814NHC9_9BILA</name>
<reference evidence="1" key="1">
    <citation type="submission" date="2021-02" db="EMBL/GenBank/DDBJ databases">
        <authorList>
            <person name="Nowell W R."/>
        </authorList>
    </citation>
    <scope>NUCLEOTIDE SEQUENCE</scope>
</reference>
<protein>
    <submittedName>
        <fullName evidence="1">Uncharacterized protein</fullName>
    </submittedName>
</protein>
<dbReference type="EMBL" id="CAJOBC010005258">
    <property type="protein sequence ID" value="CAF3857444.1"/>
    <property type="molecule type" value="Genomic_DNA"/>
</dbReference>
<organism evidence="1 3">
    <name type="scientific">Didymodactylos carnosus</name>
    <dbReference type="NCBI Taxonomy" id="1234261"/>
    <lineage>
        <taxon>Eukaryota</taxon>
        <taxon>Metazoa</taxon>
        <taxon>Spiralia</taxon>
        <taxon>Gnathifera</taxon>
        <taxon>Rotifera</taxon>
        <taxon>Eurotatoria</taxon>
        <taxon>Bdelloidea</taxon>
        <taxon>Philodinida</taxon>
        <taxon>Philodinidae</taxon>
        <taxon>Didymodactylos</taxon>
    </lineage>
</organism>
<gene>
    <name evidence="1" type="ORF">GPM918_LOCUS18307</name>
    <name evidence="2" type="ORF">SRO942_LOCUS18304</name>
</gene>
<dbReference type="AlphaFoldDB" id="A0A814NHC9"/>
<dbReference type="Proteomes" id="UP000663829">
    <property type="component" value="Unassembled WGS sequence"/>
</dbReference>
<sequence length="118" mass="13352">MEKSGEYLRQLIQHLSLSVNSSSVNILRVKCQLLLCDWLLETRCNTPLLICLQLQQIINDVENQQGSSGEYAQVNFQSYPIMALFSDQGYERIDSLIKSVAYEGVASDFLEAPESTFL</sequence>
<dbReference type="EMBL" id="CAJNOQ010005258">
    <property type="protein sequence ID" value="CAF1091962.1"/>
    <property type="molecule type" value="Genomic_DNA"/>
</dbReference>
<evidence type="ECO:0000313" key="3">
    <source>
        <dbReference type="Proteomes" id="UP000663829"/>
    </source>
</evidence>
<keyword evidence="3" id="KW-1185">Reference proteome</keyword>